<evidence type="ECO:0000256" key="9">
    <source>
        <dbReference type="ARBA" id="ARBA00023128"/>
    </source>
</evidence>
<keyword evidence="4" id="KW-0349">Heme</keyword>
<dbReference type="Gene3D" id="1.10.630.10">
    <property type="entry name" value="Cytochrome P450"/>
    <property type="match status" value="1"/>
</dbReference>
<evidence type="ECO:0000256" key="7">
    <source>
        <dbReference type="ARBA" id="ARBA00023004"/>
    </source>
</evidence>
<keyword evidence="7" id="KW-0408">Iron</keyword>
<evidence type="ECO:0000256" key="4">
    <source>
        <dbReference type="ARBA" id="ARBA00022617"/>
    </source>
</evidence>
<proteinExistence type="inferred from homology"/>
<keyword evidence="11" id="KW-0755">Steroidogenesis</keyword>
<dbReference type="InterPro" id="IPR002399">
    <property type="entry name" value="Cyt_P450_mitochondrial"/>
</dbReference>
<dbReference type="GO" id="GO:0005506">
    <property type="term" value="F:iron ion binding"/>
    <property type="evidence" value="ECO:0007669"/>
    <property type="project" value="InterPro"/>
</dbReference>
<keyword evidence="5" id="KW-0479">Metal-binding</keyword>
<evidence type="ECO:0000256" key="5">
    <source>
        <dbReference type="ARBA" id="ARBA00022723"/>
    </source>
</evidence>
<dbReference type="GO" id="GO:0005743">
    <property type="term" value="C:mitochondrial inner membrane"/>
    <property type="evidence" value="ECO:0007669"/>
    <property type="project" value="TreeGrafter"/>
</dbReference>
<accession>M7BG28</accession>
<keyword evidence="8" id="KW-0503">Monooxygenase</keyword>
<evidence type="ECO:0000256" key="8">
    <source>
        <dbReference type="ARBA" id="ARBA00023033"/>
    </source>
</evidence>
<dbReference type="PRINTS" id="PR00408">
    <property type="entry name" value="MITP450"/>
</dbReference>
<dbReference type="AlphaFoldDB" id="M7BG28"/>
<evidence type="ECO:0000313" key="13">
    <source>
        <dbReference type="Proteomes" id="UP000031443"/>
    </source>
</evidence>
<keyword evidence="13" id="KW-1185">Reference proteome</keyword>
<comment type="similarity">
    <text evidence="3">Belongs to the cytochrome P450 family.</text>
</comment>
<comment type="subcellular location">
    <subcellularLocation>
        <location evidence="2">Mitochondrion membrane</location>
    </subcellularLocation>
</comment>
<dbReference type="EMBL" id="KB572999">
    <property type="protein sequence ID" value="EMP27187.1"/>
    <property type="molecule type" value="Genomic_DNA"/>
</dbReference>
<evidence type="ECO:0000313" key="12">
    <source>
        <dbReference type="EMBL" id="EMP27187.1"/>
    </source>
</evidence>
<dbReference type="InterPro" id="IPR050479">
    <property type="entry name" value="CYP11_CYP27_families"/>
</dbReference>
<evidence type="ECO:0000256" key="6">
    <source>
        <dbReference type="ARBA" id="ARBA00023002"/>
    </source>
</evidence>
<dbReference type="GO" id="GO:0004507">
    <property type="term" value="F:steroid 11-beta-monooxygenase activity"/>
    <property type="evidence" value="ECO:0007669"/>
    <property type="project" value="TreeGrafter"/>
</dbReference>
<keyword evidence="6" id="KW-0560">Oxidoreductase</keyword>
<dbReference type="GO" id="GO:0034650">
    <property type="term" value="P:cortisol metabolic process"/>
    <property type="evidence" value="ECO:0007669"/>
    <property type="project" value="TreeGrafter"/>
</dbReference>
<keyword evidence="10" id="KW-0472">Membrane</keyword>
<dbReference type="GO" id="GO:0006704">
    <property type="term" value="P:glucocorticoid biosynthetic process"/>
    <property type="evidence" value="ECO:0007669"/>
    <property type="project" value="TreeGrafter"/>
</dbReference>
<dbReference type="PANTHER" id="PTHR24279:SF1">
    <property type="entry name" value="CYTOCHROME P450 11B2, MITOCHONDRIAL"/>
    <property type="match status" value="1"/>
</dbReference>
<dbReference type="Proteomes" id="UP000031443">
    <property type="component" value="Unassembled WGS sequence"/>
</dbReference>
<comment type="cofactor">
    <cofactor evidence="1">
        <name>heme</name>
        <dbReference type="ChEBI" id="CHEBI:30413"/>
    </cofactor>
</comment>
<protein>
    <submittedName>
        <fullName evidence="12">Cytochrome P450 11B</fullName>
    </submittedName>
</protein>
<evidence type="ECO:0000256" key="3">
    <source>
        <dbReference type="ARBA" id="ARBA00010617"/>
    </source>
</evidence>
<dbReference type="GO" id="GO:0071375">
    <property type="term" value="P:cellular response to peptide hormone stimulus"/>
    <property type="evidence" value="ECO:0007669"/>
    <property type="project" value="TreeGrafter"/>
</dbReference>
<evidence type="ECO:0000256" key="11">
    <source>
        <dbReference type="ARBA" id="ARBA00023250"/>
    </source>
</evidence>
<evidence type="ECO:0000256" key="10">
    <source>
        <dbReference type="ARBA" id="ARBA00023136"/>
    </source>
</evidence>
<sequence length="336" mass="38387">MGIESWIAHRRLRNHKCGIFLLNGEEWRSDRLILNKEVISPAGTRKFLPFLNTVAQDFVTLMHRRISKNTRRSLTIDLYSDLFRFTLEASSYALYGERLGLLEESPNTESQRFISAVETMLRTTLPLLFVPPGLMRWVNTKLWRDHIEAWDTIFKHADKCIQNIYQEFCLGQPRKYSGIMAELLMQAELPLDSIKANITEFTAGGVDTTAMPLLFTLFELARNPSVQTAIRREIAEAESQGPRELSKVLNSMPLLKSTLKETLSPTACSVWVSHPHAQQPSPPRLWLRLAGWIPAQAAPVLRNFRIDTVSKADIKTVFGFILMPEKPPLLTFRPID</sequence>
<dbReference type="GO" id="GO:0008203">
    <property type="term" value="P:cholesterol metabolic process"/>
    <property type="evidence" value="ECO:0007669"/>
    <property type="project" value="TreeGrafter"/>
</dbReference>
<dbReference type="InterPro" id="IPR036396">
    <property type="entry name" value="Cyt_P450_sf"/>
</dbReference>
<evidence type="ECO:0000256" key="1">
    <source>
        <dbReference type="ARBA" id="ARBA00001971"/>
    </source>
</evidence>
<name>M7BG28_CHEMY</name>
<dbReference type="STRING" id="8469.M7BG28"/>
<reference evidence="13" key="1">
    <citation type="journal article" date="2013" name="Nat. Genet.">
        <title>The draft genomes of soft-shell turtle and green sea turtle yield insights into the development and evolution of the turtle-specific body plan.</title>
        <authorList>
            <person name="Wang Z."/>
            <person name="Pascual-Anaya J."/>
            <person name="Zadissa A."/>
            <person name="Li W."/>
            <person name="Niimura Y."/>
            <person name="Huang Z."/>
            <person name="Li C."/>
            <person name="White S."/>
            <person name="Xiong Z."/>
            <person name="Fang D."/>
            <person name="Wang B."/>
            <person name="Ming Y."/>
            <person name="Chen Y."/>
            <person name="Zheng Y."/>
            <person name="Kuraku S."/>
            <person name="Pignatelli M."/>
            <person name="Herrero J."/>
            <person name="Beal K."/>
            <person name="Nozawa M."/>
            <person name="Li Q."/>
            <person name="Wang J."/>
            <person name="Zhang H."/>
            <person name="Yu L."/>
            <person name="Shigenobu S."/>
            <person name="Wang J."/>
            <person name="Liu J."/>
            <person name="Flicek P."/>
            <person name="Searle S."/>
            <person name="Wang J."/>
            <person name="Kuratani S."/>
            <person name="Yin Y."/>
            <person name="Aken B."/>
            <person name="Zhang G."/>
            <person name="Irie N."/>
        </authorList>
    </citation>
    <scope>NUCLEOTIDE SEQUENCE [LARGE SCALE GENOMIC DNA]</scope>
</reference>
<dbReference type="InterPro" id="IPR001128">
    <property type="entry name" value="Cyt_P450"/>
</dbReference>
<evidence type="ECO:0000256" key="2">
    <source>
        <dbReference type="ARBA" id="ARBA00004325"/>
    </source>
</evidence>
<keyword evidence="9" id="KW-0496">Mitochondrion</keyword>
<gene>
    <name evidence="12" type="ORF">UY3_15715</name>
</gene>
<dbReference type="PANTHER" id="PTHR24279">
    <property type="entry name" value="CYTOCHROME P450"/>
    <property type="match status" value="1"/>
</dbReference>
<dbReference type="GO" id="GO:0032342">
    <property type="term" value="P:aldosterone biosynthetic process"/>
    <property type="evidence" value="ECO:0007669"/>
    <property type="project" value="TreeGrafter"/>
</dbReference>
<dbReference type="GO" id="GO:0020037">
    <property type="term" value="F:heme binding"/>
    <property type="evidence" value="ECO:0007669"/>
    <property type="project" value="InterPro"/>
</dbReference>
<organism evidence="12 13">
    <name type="scientific">Chelonia mydas</name>
    <name type="common">Green sea-turtle</name>
    <name type="synonym">Chelonia agassizi</name>
    <dbReference type="NCBI Taxonomy" id="8469"/>
    <lineage>
        <taxon>Eukaryota</taxon>
        <taxon>Metazoa</taxon>
        <taxon>Chordata</taxon>
        <taxon>Craniata</taxon>
        <taxon>Vertebrata</taxon>
        <taxon>Euteleostomi</taxon>
        <taxon>Archelosauria</taxon>
        <taxon>Testudinata</taxon>
        <taxon>Testudines</taxon>
        <taxon>Cryptodira</taxon>
        <taxon>Durocryptodira</taxon>
        <taxon>Americhelydia</taxon>
        <taxon>Chelonioidea</taxon>
        <taxon>Cheloniidae</taxon>
        <taxon>Chelonia</taxon>
    </lineage>
</organism>
<dbReference type="SUPFAM" id="SSF48264">
    <property type="entry name" value="Cytochrome P450"/>
    <property type="match status" value="1"/>
</dbReference>
<dbReference type="GO" id="GO:0047783">
    <property type="term" value="F:corticosterone 18-monooxygenase activity"/>
    <property type="evidence" value="ECO:0007669"/>
    <property type="project" value="TreeGrafter"/>
</dbReference>
<dbReference type="Pfam" id="PF00067">
    <property type="entry name" value="p450"/>
    <property type="match status" value="1"/>
</dbReference>